<protein>
    <submittedName>
        <fullName evidence="1">Uncharacterized protein</fullName>
    </submittedName>
</protein>
<name>A0A317SLQ9_9PEZI</name>
<gene>
    <name evidence="1" type="ORF">C7212DRAFT_345384</name>
</gene>
<organism evidence="1 2">
    <name type="scientific">Tuber magnatum</name>
    <name type="common">white Piedmont truffle</name>
    <dbReference type="NCBI Taxonomy" id="42249"/>
    <lineage>
        <taxon>Eukaryota</taxon>
        <taxon>Fungi</taxon>
        <taxon>Dikarya</taxon>
        <taxon>Ascomycota</taxon>
        <taxon>Pezizomycotina</taxon>
        <taxon>Pezizomycetes</taxon>
        <taxon>Pezizales</taxon>
        <taxon>Tuberaceae</taxon>
        <taxon>Tuber</taxon>
    </lineage>
</organism>
<evidence type="ECO:0000313" key="2">
    <source>
        <dbReference type="Proteomes" id="UP000246991"/>
    </source>
</evidence>
<dbReference type="Proteomes" id="UP000246991">
    <property type="component" value="Unassembled WGS sequence"/>
</dbReference>
<dbReference type="OrthoDB" id="5416568at2759"/>
<dbReference type="AlphaFoldDB" id="A0A317SLQ9"/>
<comment type="caution">
    <text evidence="1">The sequence shown here is derived from an EMBL/GenBank/DDBJ whole genome shotgun (WGS) entry which is preliminary data.</text>
</comment>
<keyword evidence="2" id="KW-1185">Reference proteome</keyword>
<sequence>MLICSNNLSFMIFAYSLGHRLDRAARVLLGVLNGKTPAISKIFANTLHLPTNSTASKVTATTMNTKSTTTPPSRIQLSAMIKSAVKSDGIATVTTPATQKTPRTPIITTRTAATGTAATTTAATSTAATTTAATTATPTSAALTVSRQSSLLIAVGWHRSNFLDFFDEHKIRFHPDWSWKAFISTVAQFIIKNTQDEVLFSDWTKIHGGGETLMLIKLSSPAACSRGFDILCKSKGFASCHVELRCC</sequence>
<reference evidence="1 2" key="1">
    <citation type="submission" date="2018-03" db="EMBL/GenBank/DDBJ databases">
        <title>Genomes of Pezizomycetes fungi and the evolution of truffles.</title>
        <authorList>
            <person name="Murat C."/>
            <person name="Payen T."/>
            <person name="Noel B."/>
            <person name="Kuo A."/>
            <person name="Martin F.M."/>
        </authorList>
    </citation>
    <scope>NUCLEOTIDE SEQUENCE [LARGE SCALE GENOMIC DNA]</scope>
    <source>
        <strain evidence="1">091103-1</strain>
    </source>
</reference>
<evidence type="ECO:0000313" key="1">
    <source>
        <dbReference type="EMBL" id="PWW75402.1"/>
    </source>
</evidence>
<dbReference type="EMBL" id="PYWC01000046">
    <property type="protein sequence ID" value="PWW75402.1"/>
    <property type="molecule type" value="Genomic_DNA"/>
</dbReference>
<proteinExistence type="predicted"/>
<accession>A0A317SLQ9</accession>